<name>A0A4P8IVW2_9BURK</name>
<evidence type="ECO:0000256" key="6">
    <source>
        <dbReference type="SAM" id="MobiDB-lite"/>
    </source>
</evidence>
<evidence type="ECO:0000256" key="2">
    <source>
        <dbReference type="ARBA" id="ARBA00022475"/>
    </source>
</evidence>
<comment type="subcellular location">
    <subcellularLocation>
        <location evidence="1">Cell membrane</location>
        <topology evidence="1">Multi-pass membrane protein</topology>
    </subcellularLocation>
</comment>
<accession>A0A4P8IVW2</accession>
<dbReference type="AlphaFoldDB" id="A0A4P8IVW2"/>
<dbReference type="GO" id="GO:0004792">
    <property type="term" value="F:thiosulfate-cyanide sulfurtransferase activity"/>
    <property type="evidence" value="ECO:0007669"/>
    <property type="project" value="InterPro"/>
</dbReference>
<evidence type="ECO:0000256" key="1">
    <source>
        <dbReference type="ARBA" id="ARBA00004651"/>
    </source>
</evidence>
<reference evidence="9 10" key="1">
    <citation type="submission" date="2019-05" db="EMBL/GenBank/DDBJ databases">
        <title>Burkholderia sp. DHOD12, isolated from subtropical forest soil.</title>
        <authorList>
            <person name="Gao Z.-H."/>
            <person name="Qiu L.-H."/>
        </authorList>
    </citation>
    <scope>NUCLEOTIDE SEQUENCE [LARGE SCALE GENOMIC DNA]</scope>
    <source>
        <strain evidence="9 10">DHOD12</strain>
    </source>
</reference>
<dbReference type="OrthoDB" id="21108at2"/>
<keyword evidence="5 7" id="KW-0472">Membrane</keyword>
<dbReference type="Pfam" id="PF09335">
    <property type="entry name" value="VTT_dom"/>
    <property type="match status" value="1"/>
</dbReference>
<sequence>MLHDLVVRYGPALVFANVLAASLGLPVPALPTLVLFGAMAALHPESVGAQLAPVLILSVFATLIGDSAWFLAGRIYGGNTLKTICKLSLSRDTCVKKTERFFGRWGVRVLAVAKFVPGLSIVSIPMAGAMNTPYRNFLLYDGIGAAIWAGVGLVVGAVFSQQIDMLFAGINRLGKAAALIAVVLLLLYAAYRWTRRRALLKKLAAARIKVDELYDLMRQEQTPIVFDIRSDEKRVLDPYVIPGAVFADERHLEDIVKTYRPEQKLVIYCSCPNEVSAAWMAKQLSEAGFNDVVPLLGGIDAWRDAGRPLSPLPAATTTMPDAAAEPTPKAV</sequence>
<keyword evidence="3 7" id="KW-0812">Transmembrane</keyword>
<dbReference type="InterPro" id="IPR036873">
    <property type="entry name" value="Rhodanese-like_dom_sf"/>
</dbReference>
<feature type="transmembrane region" description="Helical" evidence="7">
    <location>
        <begin position="12"/>
        <end position="42"/>
    </location>
</feature>
<dbReference type="PANTHER" id="PTHR42709:SF6">
    <property type="entry name" value="UNDECAPRENYL PHOSPHATE TRANSPORTER A"/>
    <property type="match status" value="1"/>
</dbReference>
<dbReference type="SUPFAM" id="SSF52821">
    <property type="entry name" value="Rhodanese/Cell cycle control phosphatase"/>
    <property type="match status" value="1"/>
</dbReference>
<evidence type="ECO:0000259" key="8">
    <source>
        <dbReference type="PROSITE" id="PS50206"/>
    </source>
</evidence>
<evidence type="ECO:0000256" key="4">
    <source>
        <dbReference type="ARBA" id="ARBA00022989"/>
    </source>
</evidence>
<protein>
    <recommendedName>
        <fullName evidence="8">Rhodanese domain-containing protein</fullName>
    </recommendedName>
</protein>
<dbReference type="InterPro" id="IPR001763">
    <property type="entry name" value="Rhodanese-like_dom"/>
</dbReference>
<gene>
    <name evidence="9" type="ORF">FAZ95_24785</name>
</gene>
<proteinExistence type="predicted"/>
<dbReference type="PROSITE" id="PS50206">
    <property type="entry name" value="RHODANESE_3"/>
    <property type="match status" value="1"/>
</dbReference>
<dbReference type="InterPro" id="IPR051311">
    <property type="entry name" value="DedA_domain"/>
</dbReference>
<evidence type="ECO:0000313" key="9">
    <source>
        <dbReference type="EMBL" id="QCP52397.1"/>
    </source>
</evidence>
<dbReference type="Proteomes" id="UP000298656">
    <property type="component" value="Chromosome 2"/>
</dbReference>
<feature type="transmembrane region" description="Helical" evidence="7">
    <location>
        <begin position="137"/>
        <end position="160"/>
    </location>
</feature>
<evidence type="ECO:0000313" key="10">
    <source>
        <dbReference type="Proteomes" id="UP000298656"/>
    </source>
</evidence>
<feature type="compositionally biased region" description="Low complexity" evidence="6">
    <location>
        <begin position="312"/>
        <end position="331"/>
    </location>
</feature>
<keyword evidence="4 7" id="KW-1133">Transmembrane helix</keyword>
<feature type="transmembrane region" description="Helical" evidence="7">
    <location>
        <begin position="105"/>
        <end position="125"/>
    </location>
</feature>
<dbReference type="CDD" id="cd01444">
    <property type="entry name" value="GlpE_ST"/>
    <property type="match status" value="1"/>
</dbReference>
<keyword evidence="10" id="KW-1185">Reference proteome</keyword>
<feature type="domain" description="Rhodanese" evidence="8">
    <location>
        <begin position="219"/>
        <end position="311"/>
    </location>
</feature>
<feature type="region of interest" description="Disordered" evidence="6">
    <location>
        <begin position="310"/>
        <end position="331"/>
    </location>
</feature>
<dbReference type="KEGG" id="tvl:FAZ95_24785"/>
<dbReference type="InterPro" id="IPR023695">
    <property type="entry name" value="Thiosulf_sulfurTrfase"/>
</dbReference>
<dbReference type="GO" id="GO:0005886">
    <property type="term" value="C:plasma membrane"/>
    <property type="evidence" value="ECO:0007669"/>
    <property type="project" value="UniProtKB-SubCell"/>
</dbReference>
<feature type="transmembrane region" description="Helical" evidence="7">
    <location>
        <begin position="54"/>
        <end position="72"/>
    </location>
</feature>
<dbReference type="Gene3D" id="3.40.250.10">
    <property type="entry name" value="Rhodanese-like domain"/>
    <property type="match status" value="1"/>
</dbReference>
<organism evidence="9 10">
    <name type="scientific">Trinickia violacea</name>
    <dbReference type="NCBI Taxonomy" id="2571746"/>
    <lineage>
        <taxon>Bacteria</taxon>
        <taxon>Pseudomonadati</taxon>
        <taxon>Pseudomonadota</taxon>
        <taxon>Betaproteobacteria</taxon>
        <taxon>Burkholderiales</taxon>
        <taxon>Burkholderiaceae</taxon>
        <taxon>Trinickia</taxon>
    </lineage>
</organism>
<dbReference type="PANTHER" id="PTHR42709">
    <property type="entry name" value="ALKALINE PHOSPHATASE LIKE PROTEIN"/>
    <property type="match status" value="1"/>
</dbReference>
<dbReference type="GO" id="GO:0005737">
    <property type="term" value="C:cytoplasm"/>
    <property type="evidence" value="ECO:0007669"/>
    <property type="project" value="InterPro"/>
</dbReference>
<evidence type="ECO:0000256" key="3">
    <source>
        <dbReference type="ARBA" id="ARBA00022692"/>
    </source>
</evidence>
<evidence type="ECO:0000256" key="7">
    <source>
        <dbReference type="SAM" id="Phobius"/>
    </source>
</evidence>
<dbReference type="RefSeq" id="WP_137335170.1">
    <property type="nucleotide sequence ID" value="NZ_CP040078.1"/>
</dbReference>
<keyword evidence="2" id="KW-1003">Cell membrane</keyword>
<feature type="transmembrane region" description="Helical" evidence="7">
    <location>
        <begin position="172"/>
        <end position="191"/>
    </location>
</feature>
<dbReference type="EMBL" id="CP040078">
    <property type="protein sequence ID" value="QCP52397.1"/>
    <property type="molecule type" value="Genomic_DNA"/>
</dbReference>
<evidence type="ECO:0000256" key="5">
    <source>
        <dbReference type="ARBA" id="ARBA00023136"/>
    </source>
</evidence>
<dbReference type="InterPro" id="IPR032816">
    <property type="entry name" value="VTT_dom"/>
</dbReference>
<dbReference type="Pfam" id="PF00581">
    <property type="entry name" value="Rhodanese"/>
    <property type="match status" value="1"/>
</dbReference>